<evidence type="ECO:0000256" key="1">
    <source>
        <dbReference type="ARBA" id="ARBA00001947"/>
    </source>
</evidence>
<dbReference type="InterPro" id="IPR024087">
    <property type="entry name" value="Creatininase-like_sf"/>
</dbReference>
<protein>
    <submittedName>
        <fullName evidence="6">Creatininase family protein</fullName>
    </submittedName>
</protein>
<accession>A0AB39HPN2</accession>
<comment type="cofactor">
    <cofactor evidence="1">
        <name>Zn(2+)</name>
        <dbReference type="ChEBI" id="CHEBI:29105"/>
    </cofactor>
</comment>
<evidence type="ECO:0000313" key="6">
    <source>
        <dbReference type="EMBL" id="XDK32602.1"/>
    </source>
</evidence>
<proteinExistence type="inferred from homology"/>
<keyword evidence="3" id="KW-0378">Hydrolase</keyword>
<dbReference type="EMBL" id="CP162599">
    <property type="protein sequence ID" value="XDK32602.1"/>
    <property type="molecule type" value="Genomic_DNA"/>
</dbReference>
<dbReference type="Pfam" id="PF02633">
    <property type="entry name" value="Creatininase"/>
    <property type="match status" value="1"/>
</dbReference>
<organism evidence="6">
    <name type="scientific">Ornithinibacillus sp. 4-3</name>
    <dbReference type="NCBI Taxonomy" id="3231488"/>
    <lineage>
        <taxon>Bacteria</taxon>
        <taxon>Bacillati</taxon>
        <taxon>Bacillota</taxon>
        <taxon>Bacilli</taxon>
        <taxon>Bacillales</taxon>
        <taxon>Bacillaceae</taxon>
        <taxon>Ornithinibacillus</taxon>
    </lineage>
</organism>
<comment type="similarity">
    <text evidence="5">Belongs to the creatininase superfamily.</text>
</comment>
<dbReference type="PANTHER" id="PTHR35005:SF1">
    <property type="entry name" value="2-AMINO-5-FORMYLAMINO-6-RIBOSYLAMINOPYRIMIDIN-4(3H)-ONE 5'-MONOPHOSPHATE DEFORMYLASE"/>
    <property type="match status" value="1"/>
</dbReference>
<dbReference type="SUPFAM" id="SSF102215">
    <property type="entry name" value="Creatininase"/>
    <property type="match status" value="1"/>
</dbReference>
<evidence type="ECO:0000256" key="3">
    <source>
        <dbReference type="ARBA" id="ARBA00022801"/>
    </source>
</evidence>
<dbReference type="GO" id="GO:0046872">
    <property type="term" value="F:metal ion binding"/>
    <property type="evidence" value="ECO:0007669"/>
    <property type="project" value="UniProtKB-KW"/>
</dbReference>
<reference evidence="6" key="1">
    <citation type="submission" date="2024-07" db="EMBL/GenBank/DDBJ databases">
        <title>Halotolerant mesophilic bacterium Ornithinibacillus sp. 4-3, sp. nov., isolated from soil.</title>
        <authorList>
            <person name="Sidarenka A.V."/>
            <person name="Guliayeva D.E."/>
            <person name="Leanovich S.I."/>
            <person name="Hileuskaya K.S."/>
            <person name="Akhremchuk A.E."/>
            <person name="Sikolenko M.A."/>
            <person name="Valentovich L.N."/>
        </authorList>
    </citation>
    <scope>NUCLEOTIDE SEQUENCE</scope>
    <source>
        <strain evidence="6">4-3</strain>
    </source>
</reference>
<dbReference type="Gene3D" id="3.40.50.10310">
    <property type="entry name" value="Creatininase"/>
    <property type="match status" value="1"/>
</dbReference>
<evidence type="ECO:0000256" key="2">
    <source>
        <dbReference type="ARBA" id="ARBA00022723"/>
    </source>
</evidence>
<dbReference type="AlphaFoldDB" id="A0AB39HPN2"/>
<evidence type="ECO:0000256" key="5">
    <source>
        <dbReference type="ARBA" id="ARBA00024029"/>
    </source>
</evidence>
<dbReference type="RefSeq" id="WP_368653290.1">
    <property type="nucleotide sequence ID" value="NZ_CP162599.1"/>
</dbReference>
<dbReference type="GO" id="GO:0009231">
    <property type="term" value="P:riboflavin biosynthetic process"/>
    <property type="evidence" value="ECO:0007669"/>
    <property type="project" value="TreeGrafter"/>
</dbReference>
<dbReference type="PANTHER" id="PTHR35005">
    <property type="entry name" value="3-DEHYDRO-SCYLLO-INOSOSE HYDROLASE"/>
    <property type="match status" value="1"/>
</dbReference>
<dbReference type="InterPro" id="IPR003785">
    <property type="entry name" value="Creatininase/forma_Hydrolase"/>
</dbReference>
<keyword evidence="2" id="KW-0479">Metal-binding</keyword>
<name>A0AB39HPN2_9BACI</name>
<keyword evidence="4" id="KW-0862">Zinc</keyword>
<sequence>MTKSELSSLTWTEARDKYKENPVILIPMGSIEQHGPTTPVGDYRYMTEVCREVANKTGAISCPTIPWGYSETFKNFPGTITIRPETLKMILIDHIESLVKFGLDHIMFVCGHKGNLPILEQVSREIKRKYGLRIATIEPLGWFDADWKKEVYGSDNVAIGHGSDPMLSIAMHLFPEEVQMDLYEEGHEMKWNNLKVNGVSNLYTNGNVWHMYLDYDELAPNGVIGDAKNASAAVGEKTVDRMIDISCEIVKEFAEVNTCV</sequence>
<dbReference type="GO" id="GO:0016811">
    <property type="term" value="F:hydrolase activity, acting on carbon-nitrogen (but not peptide) bonds, in linear amides"/>
    <property type="evidence" value="ECO:0007669"/>
    <property type="project" value="TreeGrafter"/>
</dbReference>
<gene>
    <name evidence="6" type="ORF">AB4Y30_16590</name>
</gene>
<evidence type="ECO:0000256" key="4">
    <source>
        <dbReference type="ARBA" id="ARBA00022833"/>
    </source>
</evidence>